<sequence length="196" mass="22693">MNEVFGEFIEEFLPQGHFLELNFSSWDQQNRQYWHNNRLFAYFIADYVGNLLTIDENDTNKKDRIKEIKNTLSYIGNELLENAIKFNVDSKNNHLKLGIYFLEDIELTAVIYTENLTLAEQVEKYQAFINSLLINDPNELYIQQIEITASKADNEDSGLGLITLVNDYAAKLGWRFKSASIDPEMTAVTTMAQFIL</sequence>
<proteinExistence type="predicted"/>
<dbReference type="EMBL" id="PGEM01000004">
    <property type="protein sequence ID" value="PPJ65208.1"/>
    <property type="molecule type" value="Genomic_DNA"/>
</dbReference>
<keyword evidence="1" id="KW-0547">Nucleotide-binding</keyword>
<accession>A0A2S6CZM2</accession>
<keyword evidence="1" id="KW-0067">ATP-binding</keyword>
<reference evidence="1 2" key="1">
    <citation type="submission" date="2018-02" db="EMBL/GenBank/DDBJ databases">
        <title>Discovery of a pederin family compound in a non-symbiotic bloom-forming cyanobacterium.</title>
        <authorList>
            <person name="Kust A."/>
            <person name="Mares J."/>
            <person name="Jokela J."/>
            <person name="Urajova P."/>
            <person name="Hajek J."/>
            <person name="Saurav K."/>
            <person name="Voracova K."/>
            <person name="Fewer D.P."/>
            <person name="Haapaniemi E."/>
            <person name="Permi P."/>
            <person name="Rehakova K."/>
            <person name="Sivonen K."/>
            <person name="Hrouzek P."/>
        </authorList>
    </citation>
    <scope>NUCLEOTIDE SEQUENCE [LARGE SCALE GENOMIC DNA]</scope>
    <source>
        <strain evidence="1 2">CHARLIE-1</strain>
    </source>
</reference>
<evidence type="ECO:0000313" key="1">
    <source>
        <dbReference type="EMBL" id="PPJ65208.1"/>
    </source>
</evidence>
<dbReference type="GO" id="GO:0005524">
    <property type="term" value="F:ATP binding"/>
    <property type="evidence" value="ECO:0007669"/>
    <property type="project" value="UniProtKB-KW"/>
</dbReference>
<protein>
    <submittedName>
        <fullName evidence="1">ATP-binding protein</fullName>
    </submittedName>
</protein>
<comment type="caution">
    <text evidence="1">The sequence shown here is derived from an EMBL/GenBank/DDBJ whole genome shotgun (WGS) entry which is preliminary data.</text>
</comment>
<gene>
    <name evidence="1" type="ORF">CUN59_00745</name>
</gene>
<dbReference type="NCBIfam" id="NF047703">
    <property type="entry name" value="slr1658_superfam"/>
    <property type="match status" value="1"/>
</dbReference>
<dbReference type="RefSeq" id="WP_104386038.1">
    <property type="nucleotide sequence ID" value="NZ_PGEM01000004.1"/>
</dbReference>
<dbReference type="InterPro" id="IPR058084">
    <property type="entry name" value="Slr1658-like"/>
</dbReference>
<evidence type="ECO:0000313" key="2">
    <source>
        <dbReference type="Proteomes" id="UP000239589"/>
    </source>
</evidence>
<dbReference type="OrthoDB" id="5488639at2"/>
<name>A0A2S6CZM2_9CYAN</name>
<dbReference type="AlphaFoldDB" id="A0A2S6CZM2"/>
<dbReference type="Proteomes" id="UP000239589">
    <property type="component" value="Unassembled WGS sequence"/>
</dbReference>
<keyword evidence="2" id="KW-1185">Reference proteome</keyword>
<organism evidence="1 2">
    <name type="scientific">Cuspidothrix issatschenkoi CHARLIE-1</name>
    <dbReference type="NCBI Taxonomy" id="2052836"/>
    <lineage>
        <taxon>Bacteria</taxon>
        <taxon>Bacillati</taxon>
        <taxon>Cyanobacteriota</taxon>
        <taxon>Cyanophyceae</taxon>
        <taxon>Nostocales</taxon>
        <taxon>Aphanizomenonaceae</taxon>
        <taxon>Cuspidothrix</taxon>
    </lineage>
</organism>